<evidence type="ECO:0000256" key="4">
    <source>
        <dbReference type="ARBA" id="ARBA00023180"/>
    </source>
</evidence>
<dbReference type="SUPFAM" id="SSF53649">
    <property type="entry name" value="Alkaline phosphatase-like"/>
    <property type="match status" value="1"/>
</dbReference>
<evidence type="ECO:0000313" key="10">
    <source>
        <dbReference type="Proteomes" id="UP000616885"/>
    </source>
</evidence>
<name>A0A8H7NQG3_BIOOC</name>
<accession>A0A8H7NQG3</accession>
<dbReference type="Proteomes" id="UP000616885">
    <property type="component" value="Unassembled WGS sequence"/>
</dbReference>
<evidence type="ECO:0000256" key="6">
    <source>
        <dbReference type="PIRSR" id="PIRSR000972-50"/>
    </source>
</evidence>
<keyword evidence="2 7" id="KW-0732">Signal</keyword>
<dbReference type="InterPro" id="IPR024607">
    <property type="entry name" value="Sulfatase_CS"/>
</dbReference>
<dbReference type="GO" id="GO:0004065">
    <property type="term" value="F:arylsulfatase activity"/>
    <property type="evidence" value="ECO:0007669"/>
    <property type="project" value="UniProtKB-UniRule"/>
</dbReference>
<protein>
    <recommendedName>
        <fullName evidence="5">Arylsulfatase</fullName>
        <shortName evidence="5">AS</shortName>
        <ecNumber evidence="5">3.1.6.1</ecNumber>
    </recommendedName>
    <alternativeName>
        <fullName evidence="5">Aryl-sulfate sulphohydrolase</fullName>
    </alternativeName>
</protein>
<gene>
    <name evidence="9" type="ORF">IM811_001702</name>
</gene>
<dbReference type="GO" id="GO:0008449">
    <property type="term" value="F:N-acetylglucosamine-6-sulfatase activity"/>
    <property type="evidence" value="ECO:0007669"/>
    <property type="project" value="TreeGrafter"/>
</dbReference>
<dbReference type="InterPro" id="IPR017850">
    <property type="entry name" value="Alkaline_phosphatase_core_sf"/>
</dbReference>
<feature type="modified residue" description="3-oxoalanine (Cys)" evidence="6">
    <location>
        <position position="69"/>
    </location>
</feature>
<organism evidence="9 10">
    <name type="scientific">Bionectria ochroleuca</name>
    <name type="common">Gliocladium roseum</name>
    <dbReference type="NCBI Taxonomy" id="29856"/>
    <lineage>
        <taxon>Eukaryota</taxon>
        <taxon>Fungi</taxon>
        <taxon>Dikarya</taxon>
        <taxon>Ascomycota</taxon>
        <taxon>Pezizomycotina</taxon>
        <taxon>Sordariomycetes</taxon>
        <taxon>Hypocreomycetidae</taxon>
        <taxon>Hypocreales</taxon>
        <taxon>Bionectriaceae</taxon>
        <taxon>Clonostachys</taxon>
    </lineage>
</organism>
<comment type="caution">
    <text evidence="9">The sequence shown here is derived from an EMBL/GenBank/DDBJ whole genome shotgun (WGS) entry which is preliminary data.</text>
</comment>
<evidence type="ECO:0000256" key="7">
    <source>
        <dbReference type="SAM" id="SignalP"/>
    </source>
</evidence>
<keyword evidence="4" id="KW-0325">Glycoprotein</keyword>
<proteinExistence type="inferred from homology"/>
<dbReference type="PANTHER" id="PTHR43108">
    <property type="entry name" value="N-ACETYLGLUCOSAMINE-6-SULFATASE FAMILY MEMBER"/>
    <property type="match status" value="1"/>
</dbReference>
<evidence type="ECO:0000256" key="3">
    <source>
        <dbReference type="ARBA" id="ARBA00022801"/>
    </source>
</evidence>
<dbReference type="Gene3D" id="3.40.720.10">
    <property type="entry name" value="Alkaline Phosphatase, subunit A"/>
    <property type="match status" value="1"/>
</dbReference>
<dbReference type="CDD" id="cd16147">
    <property type="entry name" value="G6S"/>
    <property type="match status" value="1"/>
</dbReference>
<dbReference type="InterPro" id="IPR012083">
    <property type="entry name" value="Arylsulfatase"/>
</dbReference>
<sequence>MARWLSALLYAQLALCRPNIVFILVDDQDLHMESVEHMPYLKVANQIPHEHVVDKGATYSQHYCTVALCCPSRATLWTGKAAHNHNVTNVSPPHGGYPKVVQQGINDDNLFLWMQEAGFNTYYVGKLWNFHSVDNFDQPYAKGFNGSDFLLDPYTYQYWNAKMSHNGEVPVSYAGQYSTDVVSQKAGAWLDEALELEDPFFLTVAPIAPHSNWVIDIENDLSYLEEPKVAPRHEHLFEDYKIPRDQSFNAPIQGGVSWHSSLSPLNDTVLEYNDHYQRQRLRALQAVDEMVHELVEKLEKSGQLENTYIFYTSDNGYHISQHGLHPGKECGYDTDIHIPFFVRGPGVDEGSVLDAVTTHTDVSSTLLKIAGVGQTDLDGVAMPLGASLDSERHEHATIEYWGAAVPEGHYGMRSDGNREAGVIQHAYVNNTYKGLRIFSPEYSLYYSVWCTNETEFFDLKSDPYQTVNLAADNKGSDTHQFAGRPLAQVFSRLNALIMVLKTCKGWACTHPYESLHPKGDVSSLKEALNRKYDVFYSTQPQMWYTECPMAYIAEFENQEQVAEFRVGGGCSNRERALIGGTTGIILHD</sequence>
<evidence type="ECO:0000256" key="5">
    <source>
        <dbReference type="PIRNR" id="PIRNR000972"/>
    </source>
</evidence>
<feature type="chain" id="PRO_5034302609" description="Arylsulfatase" evidence="7">
    <location>
        <begin position="17"/>
        <end position="588"/>
    </location>
</feature>
<comment type="PTM">
    <text evidence="6">The conversion to 3-oxoalanine (also known as C-formylglycine, FGly), of a serine or cysteine residue in prokaryotes and of a cysteine residue in eukaryotes, is critical for catalytic activity.</text>
</comment>
<dbReference type="PIRSF" id="PIRSF000972">
    <property type="entry name" value="Arylsulf_plant"/>
    <property type="match status" value="1"/>
</dbReference>
<evidence type="ECO:0000256" key="1">
    <source>
        <dbReference type="ARBA" id="ARBA00008779"/>
    </source>
</evidence>
<dbReference type="EC" id="3.1.6.1" evidence="5"/>
<reference evidence="9" key="1">
    <citation type="submission" date="2020-10" db="EMBL/GenBank/DDBJ databases">
        <title>High-Quality Genome Resource of Clonostachys rosea strain S41 by Oxford Nanopore Long-Read Sequencing.</title>
        <authorList>
            <person name="Wang H."/>
        </authorList>
    </citation>
    <scope>NUCLEOTIDE SEQUENCE</scope>
    <source>
        <strain evidence="9">S41</strain>
    </source>
</reference>
<evidence type="ECO:0000256" key="2">
    <source>
        <dbReference type="ARBA" id="ARBA00022729"/>
    </source>
</evidence>
<feature type="domain" description="Sulfatase N-terminal" evidence="8">
    <location>
        <begin position="18"/>
        <end position="372"/>
    </location>
</feature>
<keyword evidence="3 5" id="KW-0378">Hydrolase</keyword>
<dbReference type="PANTHER" id="PTHR43108:SF8">
    <property type="entry name" value="SD21168P"/>
    <property type="match status" value="1"/>
</dbReference>
<dbReference type="InterPro" id="IPR000917">
    <property type="entry name" value="Sulfatase_N"/>
</dbReference>
<dbReference type="EMBL" id="JADCTT010000001">
    <property type="protein sequence ID" value="KAF9760008.1"/>
    <property type="molecule type" value="Genomic_DNA"/>
</dbReference>
<comment type="catalytic activity">
    <reaction evidence="5">
        <text>an aryl sulfate + H2O = a phenol + sulfate + H(+)</text>
        <dbReference type="Rhea" id="RHEA:17261"/>
        <dbReference type="ChEBI" id="CHEBI:15377"/>
        <dbReference type="ChEBI" id="CHEBI:15378"/>
        <dbReference type="ChEBI" id="CHEBI:16189"/>
        <dbReference type="ChEBI" id="CHEBI:33853"/>
        <dbReference type="ChEBI" id="CHEBI:140317"/>
        <dbReference type="EC" id="3.1.6.1"/>
    </reaction>
</comment>
<comment type="similarity">
    <text evidence="1 5">Belongs to the sulfatase family.</text>
</comment>
<dbReference type="PROSITE" id="PS00523">
    <property type="entry name" value="SULFATASE_1"/>
    <property type="match status" value="1"/>
</dbReference>
<dbReference type="Pfam" id="PF00884">
    <property type="entry name" value="Sulfatase"/>
    <property type="match status" value="1"/>
</dbReference>
<dbReference type="GO" id="GO:0018958">
    <property type="term" value="P:phenol-containing compound metabolic process"/>
    <property type="evidence" value="ECO:0007669"/>
    <property type="project" value="InterPro"/>
</dbReference>
<evidence type="ECO:0000313" key="9">
    <source>
        <dbReference type="EMBL" id="KAF9760008.1"/>
    </source>
</evidence>
<dbReference type="AlphaFoldDB" id="A0A8H7NQG3"/>
<dbReference type="GO" id="GO:0005539">
    <property type="term" value="F:glycosaminoglycan binding"/>
    <property type="evidence" value="ECO:0007669"/>
    <property type="project" value="TreeGrafter"/>
</dbReference>
<evidence type="ECO:0000259" key="8">
    <source>
        <dbReference type="Pfam" id="PF00884"/>
    </source>
</evidence>
<feature type="signal peptide" evidence="7">
    <location>
        <begin position="1"/>
        <end position="16"/>
    </location>
</feature>